<evidence type="ECO:0000313" key="9">
    <source>
        <dbReference type="EMBL" id="KAB5541796.1"/>
    </source>
</evidence>
<proteinExistence type="predicted"/>
<reference evidence="10" key="1">
    <citation type="journal article" date="2019" name="Gigascience">
        <title>De novo genome assembly of the endangered Acer yangbiense, a plant species with extremely small populations endemic to Yunnan Province, China.</title>
        <authorList>
            <person name="Yang J."/>
            <person name="Wariss H.M."/>
            <person name="Tao L."/>
            <person name="Zhang R."/>
            <person name="Yun Q."/>
            <person name="Hollingsworth P."/>
            <person name="Dao Z."/>
            <person name="Luo G."/>
            <person name="Guo H."/>
            <person name="Ma Y."/>
            <person name="Sun W."/>
        </authorList>
    </citation>
    <scope>NUCLEOTIDE SEQUENCE [LARGE SCALE GENOMIC DNA]</scope>
    <source>
        <strain evidence="10">cv. br00</strain>
    </source>
</reference>
<dbReference type="Gene3D" id="2.170.150.80">
    <property type="entry name" value="NAC domain"/>
    <property type="match status" value="1"/>
</dbReference>
<dbReference type="GO" id="GO:0006355">
    <property type="term" value="P:regulation of DNA-templated transcription"/>
    <property type="evidence" value="ECO:0007669"/>
    <property type="project" value="InterPro"/>
</dbReference>
<keyword evidence="7" id="KW-1133">Transmembrane helix</keyword>
<keyword evidence="5" id="KW-0539">Nucleus</keyword>
<feature type="region of interest" description="Disordered" evidence="6">
    <location>
        <begin position="218"/>
        <end position="256"/>
    </location>
</feature>
<evidence type="ECO:0000313" key="10">
    <source>
        <dbReference type="Proteomes" id="UP000326939"/>
    </source>
</evidence>
<keyword evidence="10" id="KW-1185">Reference proteome</keyword>
<accession>A0A5N5LIE8</accession>
<keyword evidence="7" id="KW-0812">Transmembrane</keyword>
<evidence type="ECO:0000256" key="1">
    <source>
        <dbReference type="ARBA" id="ARBA00004123"/>
    </source>
</evidence>
<evidence type="ECO:0000256" key="5">
    <source>
        <dbReference type="ARBA" id="ARBA00023242"/>
    </source>
</evidence>
<feature type="region of interest" description="Disordered" evidence="6">
    <location>
        <begin position="277"/>
        <end position="303"/>
    </location>
</feature>
<dbReference type="Proteomes" id="UP000326939">
    <property type="component" value="Chromosome 9"/>
</dbReference>
<comment type="caution">
    <text evidence="9">The sequence shown here is derived from an EMBL/GenBank/DDBJ whole genome shotgun (WGS) entry which is preliminary data.</text>
</comment>
<keyword evidence="4" id="KW-0804">Transcription</keyword>
<keyword evidence="7" id="KW-0472">Membrane</keyword>
<evidence type="ECO:0000256" key="2">
    <source>
        <dbReference type="ARBA" id="ARBA00023015"/>
    </source>
</evidence>
<evidence type="ECO:0000256" key="3">
    <source>
        <dbReference type="ARBA" id="ARBA00023125"/>
    </source>
</evidence>
<name>A0A5N5LIE8_9ROSI</name>
<dbReference type="PROSITE" id="PS51005">
    <property type="entry name" value="NAC"/>
    <property type="match status" value="1"/>
</dbReference>
<feature type="compositionally biased region" description="Polar residues" evidence="6">
    <location>
        <begin position="220"/>
        <end position="241"/>
    </location>
</feature>
<evidence type="ECO:0000256" key="4">
    <source>
        <dbReference type="ARBA" id="ARBA00023163"/>
    </source>
</evidence>
<organism evidence="9 10">
    <name type="scientific">Salix brachista</name>
    <dbReference type="NCBI Taxonomy" id="2182728"/>
    <lineage>
        <taxon>Eukaryota</taxon>
        <taxon>Viridiplantae</taxon>
        <taxon>Streptophyta</taxon>
        <taxon>Embryophyta</taxon>
        <taxon>Tracheophyta</taxon>
        <taxon>Spermatophyta</taxon>
        <taxon>Magnoliopsida</taxon>
        <taxon>eudicotyledons</taxon>
        <taxon>Gunneridae</taxon>
        <taxon>Pentapetalae</taxon>
        <taxon>rosids</taxon>
        <taxon>fabids</taxon>
        <taxon>Malpighiales</taxon>
        <taxon>Salicaceae</taxon>
        <taxon>Saliceae</taxon>
        <taxon>Salix</taxon>
    </lineage>
</organism>
<keyword evidence="3" id="KW-0238">DNA-binding</keyword>
<dbReference type="GO" id="GO:0003677">
    <property type="term" value="F:DNA binding"/>
    <property type="evidence" value="ECO:0007669"/>
    <property type="project" value="UniProtKB-KW"/>
</dbReference>
<dbReference type="InterPro" id="IPR003441">
    <property type="entry name" value="NAC-dom"/>
</dbReference>
<dbReference type="AlphaFoldDB" id="A0A5N5LIE8"/>
<dbReference type="InterPro" id="IPR036093">
    <property type="entry name" value="NAC_dom_sf"/>
</dbReference>
<dbReference type="EMBL" id="VDCV01000009">
    <property type="protein sequence ID" value="KAB5541796.1"/>
    <property type="molecule type" value="Genomic_DNA"/>
</dbReference>
<comment type="subcellular location">
    <subcellularLocation>
        <location evidence="1">Nucleus</location>
    </subcellularLocation>
</comment>
<feature type="domain" description="NAC" evidence="8">
    <location>
        <begin position="19"/>
        <end position="214"/>
    </location>
</feature>
<dbReference type="GO" id="GO:0005634">
    <property type="term" value="C:nucleus"/>
    <property type="evidence" value="ECO:0007669"/>
    <property type="project" value="UniProtKB-SubCell"/>
</dbReference>
<gene>
    <name evidence="9" type="ORF">DKX38_014770</name>
</gene>
<sequence>MATGGVSPETQMSIEASSMFPGFRFTPTDVELISYYLKKKIEGAERCVEVISEIEICKHEPWDLPDRIVIKATNIAAFAMPLISADYFKPAKSVMPSESEWFFFSARGRKYPNGSQSKRATEHGYWKATGKERNVKSGSEVIGTKRTLVFHAGRAPKGERTEWIMHEYCMQGQSQDLVASGEFMGLAYLSGFLGVAYLSGFLGDSLVVCRLRKNAEFRPSDTSNRGSVNETHLSTTHSSGDAVSDGGIGQGGVPSREKAAECSKSYDSCSIEQLSSASESEQKLSNDAALAESSSHQKDSDDDEDCFADILKHDIIKLDEILLSSPPGLRSQVASNPEAKTRSEQPGEIFISEALPLPSIPSQGTSKQPVKIFMSASLPLHSTPSQGTEHQPVEMFISEALPLHSTPSRGTEHRPVEMFMSEALPLHSTPSRGTEHPPVKIFMSAALTLHSTPSRGTEYQPVEMFMSEALPLHSTPSQETEYQPVEMFMSETLPLHSTPSQGTEHQPVEVFMSEALPLHSTPSQGTASRRIMLWRQMPGMSQAEMHTNNVDRESKLPVHFAKKGKLRHISAVFILLALLVSLIAGFKQVERIIYASMYRTSWH</sequence>
<evidence type="ECO:0000256" key="6">
    <source>
        <dbReference type="SAM" id="MobiDB-lite"/>
    </source>
</evidence>
<dbReference type="SUPFAM" id="SSF101941">
    <property type="entry name" value="NAC domain"/>
    <property type="match status" value="1"/>
</dbReference>
<protein>
    <recommendedName>
        <fullName evidence="8">NAC domain-containing protein</fullName>
    </recommendedName>
</protein>
<evidence type="ECO:0000259" key="8">
    <source>
        <dbReference type="PROSITE" id="PS51005"/>
    </source>
</evidence>
<dbReference type="Pfam" id="PF02365">
    <property type="entry name" value="NAM"/>
    <property type="match status" value="1"/>
</dbReference>
<evidence type="ECO:0000256" key="7">
    <source>
        <dbReference type="SAM" id="Phobius"/>
    </source>
</evidence>
<feature type="transmembrane region" description="Helical" evidence="7">
    <location>
        <begin position="569"/>
        <end position="589"/>
    </location>
</feature>
<dbReference type="PANTHER" id="PTHR31989">
    <property type="entry name" value="NAC DOMAIN-CONTAINING PROTEIN 82-RELATED"/>
    <property type="match status" value="1"/>
</dbReference>
<keyword evidence="2" id="KW-0805">Transcription regulation</keyword>